<proteinExistence type="predicted"/>
<dbReference type="AlphaFoldDB" id="A0A6P8WVM3"/>
<dbReference type="Pfam" id="PF00155">
    <property type="entry name" value="Aminotran_1_2"/>
    <property type="match status" value="1"/>
</dbReference>
<feature type="domain" description="Aminotransferase class I/classII large" evidence="1">
    <location>
        <begin position="25"/>
        <end position="406"/>
    </location>
</feature>
<dbReference type="PANTHER" id="PTHR42858">
    <property type="entry name" value="AMINOTRANSFERASE"/>
    <property type="match status" value="1"/>
</dbReference>
<dbReference type="Proteomes" id="UP000515160">
    <property type="component" value="Chromosome 3"/>
</dbReference>
<reference evidence="3" key="1">
    <citation type="submission" date="2025-08" db="UniProtKB">
        <authorList>
            <consortium name="RefSeq"/>
        </authorList>
    </citation>
    <scope>IDENTIFICATION</scope>
    <source>
        <strain evidence="3">15112-1751.03</strain>
        <tissue evidence="3">Whole Adult</tissue>
    </source>
</reference>
<evidence type="ECO:0000313" key="3">
    <source>
        <dbReference type="RefSeq" id="XP_034103473.1"/>
    </source>
</evidence>
<dbReference type="GeneID" id="117567537"/>
<dbReference type="CDD" id="cd00609">
    <property type="entry name" value="AAT_like"/>
    <property type="match status" value="1"/>
</dbReference>
<dbReference type="FunFam" id="3.40.640.10:FF:000080">
    <property type="entry name" value="Aminotransferase, putative"/>
    <property type="match status" value="1"/>
</dbReference>
<dbReference type="GO" id="GO:0030170">
    <property type="term" value="F:pyridoxal phosphate binding"/>
    <property type="evidence" value="ECO:0007669"/>
    <property type="project" value="InterPro"/>
</dbReference>
<dbReference type="OrthoDB" id="7042322at2759"/>
<dbReference type="InterPro" id="IPR004839">
    <property type="entry name" value="Aminotransferase_I/II_large"/>
</dbReference>
<organism evidence="2 3">
    <name type="scientific">Drosophila albomicans</name>
    <name type="common">Fruit fly</name>
    <dbReference type="NCBI Taxonomy" id="7291"/>
    <lineage>
        <taxon>Eukaryota</taxon>
        <taxon>Metazoa</taxon>
        <taxon>Ecdysozoa</taxon>
        <taxon>Arthropoda</taxon>
        <taxon>Hexapoda</taxon>
        <taxon>Insecta</taxon>
        <taxon>Pterygota</taxon>
        <taxon>Neoptera</taxon>
        <taxon>Endopterygota</taxon>
        <taxon>Diptera</taxon>
        <taxon>Brachycera</taxon>
        <taxon>Muscomorpha</taxon>
        <taxon>Ephydroidea</taxon>
        <taxon>Drosophilidae</taxon>
        <taxon>Drosophila</taxon>
    </lineage>
</organism>
<dbReference type="GO" id="GO:0047536">
    <property type="term" value="F:2-aminoadipate transaminase activity"/>
    <property type="evidence" value="ECO:0007669"/>
    <property type="project" value="TreeGrafter"/>
</dbReference>
<protein>
    <submittedName>
        <fullName evidence="3">Uncharacterized protein LOC117567537</fullName>
    </submittedName>
</protein>
<dbReference type="SUPFAM" id="SSF53383">
    <property type="entry name" value="PLP-dependent transferases"/>
    <property type="match status" value="1"/>
</dbReference>
<sequence length="423" mass="47618">MSLQNKEQKLKHLFDGGAWNVYAPDILNLGVGAPGTDLLEPCCDLFQQASAHCLNREKDDNQSLIFQYGPTSGTFEVRHQLAQYFTQMYGSPVNSEDLIITTGATQGLHFVLSTLIDFNGFIFVDEFTYMIALDSMKHFTTLQIVPLKLNDDGVDLKDLEAKVSERRFKSNSKEFWAMYYTIPTYHNPTGILFSPDVCRGIVKLARKFDFLVLCDDVYNILNYIEKPLHSRLLSYDARTDEDFAGNVISNGSFSKIIGPGVRLGWLEVPPLLKLQLDRSGIIMSGGCFNNYTAGIVASLFELQLAQTHIASVYEAYKERMLTTTAILKAELPEGCQFSAPRGGYFIWIKLPEELDAGEFMEYTLKHEKITFIAGPRFAIETGKGKQYFRISIAFHSKEKLEDGTKRLCSALKSFMAITADVKL</sequence>
<accession>A0A6P8WVM3</accession>
<dbReference type="PANTHER" id="PTHR42858:SF1">
    <property type="entry name" value="LD15494P"/>
    <property type="match status" value="1"/>
</dbReference>
<dbReference type="RefSeq" id="XP_034103473.1">
    <property type="nucleotide sequence ID" value="XM_034247582.2"/>
</dbReference>
<evidence type="ECO:0000313" key="2">
    <source>
        <dbReference type="Proteomes" id="UP000515160"/>
    </source>
</evidence>
<dbReference type="InterPro" id="IPR015424">
    <property type="entry name" value="PyrdxlP-dep_Trfase"/>
</dbReference>
<keyword evidence="2" id="KW-1185">Reference proteome</keyword>
<gene>
    <name evidence="3" type="primary">LOC117567537</name>
</gene>
<dbReference type="InterPro" id="IPR015421">
    <property type="entry name" value="PyrdxlP-dep_Trfase_major"/>
</dbReference>
<evidence type="ECO:0000259" key="1">
    <source>
        <dbReference type="Pfam" id="PF00155"/>
    </source>
</evidence>
<dbReference type="Gene3D" id="3.40.640.10">
    <property type="entry name" value="Type I PLP-dependent aspartate aminotransferase-like (Major domain)"/>
    <property type="match status" value="1"/>
</dbReference>
<dbReference type="InterPro" id="IPR015422">
    <property type="entry name" value="PyrdxlP-dep_Trfase_small"/>
</dbReference>
<name>A0A6P8WVM3_DROAB</name>
<dbReference type="Gene3D" id="3.90.1150.10">
    <property type="entry name" value="Aspartate Aminotransferase, domain 1"/>
    <property type="match status" value="1"/>
</dbReference>